<accession>A0A974PNL4</accession>
<keyword evidence="3" id="KW-0378">Hydrolase</keyword>
<dbReference type="RefSeq" id="WP_203193808.1">
    <property type="nucleotide sequence ID" value="NZ_CP063362.1"/>
</dbReference>
<keyword evidence="4" id="KW-1185">Reference proteome</keyword>
<reference evidence="3 4" key="1">
    <citation type="submission" date="2020-10" db="EMBL/GenBank/DDBJ databases">
        <title>Degradation of 1,4-Dioxane by Xanthobacter sp. YN2, via a Novel Group-2 Soluble Di-Iron Monooxygenase.</title>
        <authorList>
            <person name="Ma F."/>
            <person name="Wang Y."/>
            <person name="Yang J."/>
            <person name="Guo H."/>
            <person name="Su D."/>
            <person name="Yu L."/>
        </authorList>
    </citation>
    <scope>NUCLEOTIDE SEQUENCE [LARGE SCALE GENOMIC DNA]</scope>
    <source>
        <strain evidence="3 4">YN2</strain>
    </source>
</reference>
<dbReference type="PANTHER" id="PTHR30143:SF0">
    <property type="entry name" value="2-KETO-4-PENTENOATE HYDRATASE"/>
    <property type="match status" value="1"/>
</dbReference>
<evidence type="ECO:0000259" key="2">
    <source>
        <dbReference type="Pfam" id="PF01557"/>
    </source>
</evidence>
<protein>
    <submittedName>
        <fullName evidence="3">Fumarylacetoacetate hydrolase family protein</fullName>
    </submittedName>
</protein>
<dbReference type="InterPro" id="IPR036663">
    <property type="entry name" value="Fumarylacetoacetase_C_sf"/>
</dbReference>
<evidence type="ECO:0000313" key="3">
    <source>
        <dbReference type="EMBL" id="QRG06899.1"/>
    </source>
</evidence>
<dbReference type="Gene3D" id="3.90.850.10">
    <property type="entry name" value="Fumarylacetoacetase-like, C-terminal domain"/>
    <property type="match status" value="1"/>
</dbReference>
<dbReference type="Proteomes" id="UP000596427">
    <property type="component" value="Chromosome"/>
</dbReference>
<proteinExistence type="predicted"/>
<feature type="domain" description="Fumarylacetoacetase-like C-terminal" evidence="2">
    <location>
        <begin position="73"/>
        <end position="255"/>
    </location>
</feature>
<sequence>MSAEQIREAADRLSEAARAGVPCEPVRDLIGLDLRAAYEVQFLNTGRAIEAGRRLVGRKIGLTSRAVQQQLGVDQPDFGVLFADMEYGDGEEVPFIRLLQPKAEAEVAFVLKSDLSAPDVTPTEVCRAIDYVAPAIEIVGSRVRNWDIRISDTIADNASSGVYVMGGATRRLDDVDLAGVGMVLDRNAIAASFGGGAACLGNPLTAVLWLARTCAAQGTPLKAGDVVLSGALGPMVPVAPGDVLEARIAGLGSVKVSIGTSGTSEKQA</sequence>
<dbReference type="PANTHER" id="PTHR30143">
    <property type="entry name" value="ACID HYDRATASE"/>
    <property type="match status" value="1"/>
</dbReference>
<dbReference type="AlphaFoldDB" id="A0A974PNL4"/>
<dbReference type="GO" id="GO:0005737">
    <property type="term" value="C:cytoplasm"/>
    <property type="evidence" value="ECO:0007669"/>
    <property type="project" value="TreeGrafter"/>
</dbReference>
<keyword evidence="1" id="KW-0456">Lyase</keyword>
<organism evidence="3 4">
    <name type="scientific">Xanthobacter dioxanivorans</name>
    <dbReference type="NCBI Taxonomy" id="2528964"/>
    <lineage>
        <taxon>Bacteria</taxon>
        <taxon>Pseudomonadati</taxon>
        <taxon>Pseudomonadota</taxon>
        <taxon>Alphaproteobacteria</taxon>
        <taxon>Hyphomicrobiales</taxon>
        <taxon>Xanthobacteraceae</taxon>
        <taxon>Xanthobacter</taxon>
    </lineage>
</organism>
<dbReference type="EMBL" id="CP063362">
    <property type="protein sequence ID" value="QRG06899.1"/>
    <property type="molecule type" value="Genomic_DNA"/>
</dbReference>
<evidence type="ECO:0000256" key="1">
    <source>
        <dbReference type="ARBA" id="ARBA00023239"/>
    </source>
</evidence>
<dbReference type="InterPro" id="IPR011234">
    <property type="entry name" value="Fumarylacetoacetase-like_C"/>
</dbReference>
<dbReference type="GO" id="GO:0016787">
    <property type="term" value="F:hydrolase activity"/>
    <property type="evidence" value="ECO:0007669"/>
    <property type="project" value="UniProtKB-KW"/>
</dbReference>
<gene>
    <name evidence="3" type="ORF">EZH22_00045</name>
</gene>
<dbReference type="GO" id="GO:0008684">
    <property type="term" value="F:2-oxopent-4-enoate hydratase activity"/>
    <property type="evidence" value="ECO:0007669"/>
    <property type="project" value="TreeGrafter"/>
</dbReference>
<evidence type="ECO:0000313" key="4">
    <source>
        <dbReference type="Proteomes" id="UP000596427"/>
    </source>
</evidence>
<dbReference type="InterPro" id="IPR050772">
    <property type="entry name" value="Hydratase-Decarb/MhpD_sf"/>
</dbReference>
<dbReference type="KEGG" id="xdi:EZH22_00045"/>
<dbReference type="Pfam" id="PF01557">
    <property type="entry name" value="FAA_hydrolase"/>
    <property type="match status" value="1"/>
</dbReference>
<name>A0A974PNL4_9HYPH</name>
<dbReference type="SUPFAM" id="SSF56529">
    <property type="entry name" value="FAH"/>
    <property type="match status" value="1"/>
</dbReference>